<keyword evidence="2 7" id="KW-0805">Transcription regulation</keyword>
<evidence type="ECO:0000256" key="7">
    <source>
        <dbReference type="RuleBase" id="RU000716"/>
    </source>
</evidence>
<dbReference type="GO" id="GO:0003677">
    <property type="term" value="F:DNA binding"/>
    <property type="evidence" value="ECO:0007669"/>
    <property type="project" value="UniProtKB-UniRule"/>
</dbReference>
<dbReference type="GO" id="GO:0006352">
    <property type="term" value="P:DNA-templated transcription initiation"/>
    <property type="evidence" value="ECO:0007669"/>
    <property type="project" value="InterPro"/>
</dbReference>
<dbReference type="InterPro" id="IPR013325">
    <property type="entry name" value="RNA_pol_sigma_r2"/>
</dbReference>
<dbReference type="InterPro" id="IPR044068">
    <property type="entry name" value="CB"/>
</dbReference>
<dbReference type="PROSITE" id="PS51900">
    <property type="entry name" value="CB"/>
    <property type="match status" value="1"/>
</dbReference>
<keyword evidence="3 7" id="KW-0731">Sigma factor</keyword>
<dbReference type="SUPFAM" id="SSF88659">
    <property type="entry name" value="Sigma3 and sigma4 domains of RNA polymerase sigma factors"/>
    <property type="match status" value="1"/>
</dbReference>
<dbReference type="InterPro" id="IPR046531">
    <property type="entry name" value="DUF6596"/>
</dbReference>
<dbReference type="GO" id="GO:0016987">
    <property type="term" value="F:sigma factor activity"/>
    <property type="evidence" value="ECO:0007669"/>
    <property type="project" value="UniProtKB-KW"/>
</dbReference>
<dbReference type="Pfam" id="PF02899">
    <property type="entry name" value="Phage_int_SAM_1"/>
    <property type="match status" value="1"/>
</dbReference>
<sequence length="647" mass="71099">MTDAHRAIDAVWKLEAAKIIGGLTRMVHDVGLAEELAQDALVAALEQWPRSGVPDNPGAWLMAIAKRRAVDHIRRARLAESKQAGLVRDHDEEQPRDDDVLRLMFITCDPVLPARDRAALTLRLLGGLSAAEIARALLTTELNVTQRIAVAKRTLAARERSPSADITAVLEVVYLIFNEGYSATSGDDLMRPGLCLEALRLGRMLATLAPREAEVHGLVALMEIQASRQAARTGPQGEPVQLHEQDRGRWDPVLIRRGFTAMLRARDIGGTPGPYVLQAAIAICHAQARTADDTDWVQIANLYTALVRLLPTPVVRLNRAVAVGKAQGPQAGLDLVDRLAGNPALRDYHLLPSVRGDLLEQVGRYDEARLEYERAAALTMNAAERAFLVRRAASIVPVTSGPTLGEAAREFLARSDLDTATIRSYSQTVRRLCRALGERLPLASLTADHVARVFATAWQGAAAKTWNRHRAAIRSFGAWASMPGLDGGVERRTEPPAQQAELDPVRLELVWGLEVAVRERTLWRLLHESGAAVTTVLSLNVEDIDFADRRARTGRDWVSWRSETARLLALLTDGRARGPLFLADRRPVPARMPAPQDICPETGRGRLSYPRAEYLFKQATRPLDPAGNGYTLKQLRQSGRATRARTA</sequence>
<keyword evidence="10" id="KW-1185">Reference proteome</keyword>
<dbReference type="RefSeq" id="WP_054292771.1">
    <property type="nucleotide sequence ID" value="NZ_CP012752.1"/>
</dbReference>
<evidence type="ECO:0000256" key="2">
    <source>
        <dbReference type="ARBA" id="ARBA00023015"/>
    </source>
</evidence>
<dbReference type="Gene3D" id="1.10.10.10">
    <property type="entry name" value="Winged helix-like DNA-binding domain superfamily/Winged helix DNA-binding domain"/>
    <property type="match status" value="1"/>
</dbReference>
<dbReference type="InterPro" id="IPR010998">
    <property type="entry name" value="Integrase_recombinase_N"/>
</dbReference>
<dbReference type="OrthoDB" id="3345368at2"/>
<dbReference type="PROSITE" id="PS01063">
    <property type="entry name" value="SIGMA70_ECF"/>
    <property type="match status" value="1"/>
</dbReference>
<organism evidence="9 10">
    <name type="scientific">Kibdelosporangium phytohabitans</name>
    <dbReference type="NCBI Taxonomy" id="860235"/>
    <lineage>
        <taxon>Bacteria</taxon>
        <taxon>Bacillati</taxon>
        <taxon>Actinomycetota</taxon>
        <taxon>Actinomycetes</taxon>
        <taxon>Pseudonocardiales</taxon>
        <taxon>Pseudonocardiaceae</taxon>
        <taxon>Kibdelosporangium</taxon>
    </lineage>
</organism>
<keyword evidence="4 6" id="KW-0238">DNA-binding</keyword>
<reference evidence="9 10" key="1">
    <citation type="submission" date="2015-07" db="EMBL/GenBank/DDBJ databases">
        <title>Genome sequencing of Kibdelosporangium phytohabitans.</title>
        <authorList>
            <person name="Qin S."/>
            <person name="Xing K."/>
        </authorList>
    </citation>
    <scope>NUCLEOTIDE SEQUENCE [LARGE SCALE GENOMIC DNA]</scope>
    <source>
        <strain evidence="9 10">KLBMP1111</strain>
    </source>
</reference>
<dbReference type="InterPro" id="IPR013324">
    <property type="entry name" value="RNA_pol_sigma_r3/r4-like"/>
</dbReference>
<dbReference type="SUPFAM" id="SSF88946">
    <property type="entry name" value="Sigma2 domain of RNA polymerase sigma factors"/>
    <property type="match status" value="1"/>
</dbReference>
<comment type="similarity">
    <text evidence="1 7">Belongs to the sigma-70 factor family. ECF subfamily.</text>
</comment>
<name>A0A0N9HZ02_9PSEU</name>
<evidence type="ECO:0000313" key="9">
    <source>
        <dbReference type="EMBL" id="ALG10869.1"/>
    </source>
</evidence>
<gene>
    <name evidence="9" type="ORF">AOZ06_31850</name>
</gene>
<dbReference type="Pfam" id="PF20239">
    <property type="entry name" value="DUF6596"/>
    <property type="match status" value="1"/>
</dbReference>
<dbReference type="Proteomes" id="UP000063699">
    <property type="component" value="Chromosome"/>
</dbReference>
<dbReference type="Gene3D" id="1.10.1740.10">
    <property type="match status" value="1"/>
</dbReference>
<evidence type="ECO:0000256" key="1">
    <source>
        <dbReference type="ARBA" id="ARBA00010641"/>
    </source>
</evidence>
<dbReference type="PANTHER" id="PTHR47756">
    <property type="entry name" value="BLL6612 PROTEIN-RELATED"/>
    <property type="match status" value="1"/>
</dbReference>
<evidence type="ECO:0000256" key="5">
    <source>
        <dbReference type="ARBA" id="ARBA00023163"/>
    </source>
</evidence>
<dbReference type="AlphaFoldDB" id="A0A0N9HZ02"/>
<dbReference type="InterPro" id="IPR011010">
    <property type="entry name" value="DNA_brk_join_enz"/>
</dbReference>
<dbReference type="Pfam" id="PF08281">
    <property type="entry name" value="Sigma70_r4_2"/>
    <property type="match status" value="1"/>
</dbReference>
<dbReference type="STRING" id="860235.AOZ06_31850"/>
<dbReference type="SUPFAM" id="SSF56349">
    <property type="entry name" value="DNA breaking-rejoining enzymes"/>
    <property type="match status" value="1"/>
</dbReference>
<dbReference type="InterPro" id="IPR013249">
    <property type="entry name" value="RNA_pol_sigma70_r4_t2"/>
</dbReference>
<proteinExistence type="inferred from homology"/>
<protein>
    <recommendedName>
        <fullName evidence="7">RNA polymerase sigma factor</fullName>
    </recommendedName>
</protein>
<evidence type="ECO:0000313" key="10">
    <source>
        <dbReference type="Proteomes" id="UP000063699"/>
    </source>
</evidence>
<dbReference type="KEGG" id="kphy:AOZ06_31850"/>
<evidence type="ECO:0000256" key="6">
    <source>
        <dbReference type="PROSITE-ProRule" id="PRU01248"/>
    </source>
</evidence>
<dbReference type="InterPro" id="IPR007627">
    <property type="entry name" value="RNA_pol_sigma70_r2"/>
</dbReference>
<dbReference type="Gene3D" id="1.10.150.130">
    <property type="match status" value="1"/>
</dbReference>
<dbReference type="InterPro" id="IPR000838">
    <property type="entry name" value="RNA_pol_sigma70_ECF_CS"/>
</dbReference>
<dbReference type="InterPro" id="IPR004107">
    <property type="entry name" value="Integrase_SAM-like_N"/>
</dbReference>
<dbReference type="PANTHER" id="PTHR47756:SF1">
    <property type="entry name" value="BLL0085 PROTEIN"/>
    <property type="match status" value="1"/>
</dbReference>
<evidence type="ECO:0000259" key="8">
    <source>
        <dbReference type="PROSITE" id="PS51900"/>
    </source>
</evidence>
<feature type="domain" description="Core-binding (CB)" evidence="8">
    <location>
        <begin position="402"/>
        <end position="481"/>
    </location>
</feature>
<evidence type="ECO:0000256" key="4">
    <source>
        <dbReference type="ARBA" id="ARBA00023125"/>
    </source>
</evidence>
<dbReference type="InterPro" id="IPR036388">
    <property type="entry name" value="WH-like_DNA-bd_sf"/>
</dbReference>
<evidence type="ECO:0000256" key="3">
    <source>
        <dbReference type="ARBA" id="ARBA00023082"/>
    </source>
</evidence>
<dbReference type="Pfam" id="PF04542">
    <property type="entry name" value="Sigma70_r2"/>
    <property type="match status" value="1"/>
</dbReference>
<accession>A0A0N9HZ02</accession>
<dbReference type="GO" id="GO:0015074">
    <property type="term" value="P:DNA integration"/>
    <property type="evidence" value="ECO:0007669"/>
    <property type="project" value="InterPro"/>
</dbReference>
<dbReference type="GO" id="GO:0006950">
    <property type="term" value="P:response to stress"/>
    <property type="evidence" value="ECO:0007669"/>
    <property type="project" value="UniProtKB-ARBA"/>
</dbReference>
<keyword evidence="5 7" id="KW-0804">Transcription</keyword>
<dbReference type="EMBL" id="CP012752">
    <property type="protein sequence ID" value="ALG10869.1"/>
    <property type="molecule type" value="Genomic_DNA"/>
</dbReference>